<keyword evidence="6" id="KW-1185">Reference proteome</keyword>
<dbReference type="InterPro" id="IPR036388">
    <property type="entry name" value="WH-like_DNA-bd_sf"/>
</dbReference>
<feature type="domain" description="HTH arsR-type" evidence="4">
    <location>
        <begin position="1"/>
        <end position="95"/>
    </location>
</feature>
<dbReference type="SUPFAM" id="SSF46785">
    <property type="entry name" value="Winged helix' DNA-binding domain"/>
    <property type="match status" value="1"/>
</dbReference>
<evidence type="ECO:0000259" key="4">
    <source>
        <dbReference type="PROSITE" id="PS50987"/>
    </source>
</evidence>
<proteinExistence type="predicted"/>
<dbReference type="HOGENOM" id="CLU_097806_3_3_7"/>
<accession>C4XMA2</accession>
<reference evidence="5 6" key="1">
    <citation type="journal article" date="2009" name="Genome Res.">
        <title>Whole genome sequence of Desulfovibrio magneticus strain RS-1 revealed common gene clusters in magnetotactic bacteria.</title>
        <authorList>
            <person name="Nakazawa H."/>
            <person name="Arakaki A."/>
            <person name="Narita-Yamada S."/>
            <person name="Yashiro I."/>
            <person name="Jinno K."/>
            <person name="Aoki N."/>
            <person name="Tsuruyama A."/>
            <person name="Okamura Y."/>
            <person name="Tanikawa S."/>
            <person name="Fujita N."/>
            <person name="Takeyama H."/>
            <person name="Matsunaga T."/>
        </authorList>
    </citation>
    <scope>NUCLEOTIDE SEQUENCE [LARGE SCALE GENOMIC DNA]</scope>
    <source>
        <strain evidence="6">ATCC 700980 / DSM 13731 / RS-1</strain>
    </source>
</reference>
<dbReference type="KEGG" id="dma:DMR_37390"/>
<evidence type="ECO:0000256" key="3">
    <source>
        <dbReference type="ARBA" id="ARBA00023163"/>
    </source>
</evidence>
<organism evidence="5 6">
    <name type="scientific">Solidesulfovibrio magneticus (strain ATCC 700980 / DSM 13731 / RS-1)</name>
    <name type="common">Desulfovibrio magneticus</name>
    <dbReference type="NCBI Taxonomy" id="573370"/>
    <lineage>
        <taxon>Bacteria</taxon>
        <taxon>Pseudomonadati</taxon>
        <taxon>Thermodesulfobacteriota</taxon>
        <taxon>Desulfovibrionia</taxon>
        <taxon>Desulfovibrionales</taxon>
        <taxon>Desulfovibrionaceae</taxon>
        <taxon>Solidesulfovibrio</taxon>
    </lineage>
</organism>
<dbReference type="InterPro" id="IPR036390">
    <property type="entry name" value="WH_DNA-bd_sf"/>
</dbReference>
<dbReference type="eggNOG" id="COG0640">
    <property type="taxonomic scope" value="Bacteria"/>
</dbReference>
<evidence type="ECO:0000256" key="1">
    <source>
        <dbReference type="ARBA" id="ARBA00023015"/>
    </source>
</evidence>
<dbReference type="SMART" id="SM00418">
    <property type="entry name" value="HTH_ARSR"/>
    <property type="match status" value="1"/>
</dbReference>
<dbReference type="RefSeq" id="WP_015862372.1">
    <property type="nucleotide sequence ID" value="NC_012796.1"/>
</dbReference>
<dbReference type="EMBL" id="AP010904">
    <property type="protein sequence ID" value="BAH77230.1"/>
    <property type="molecule type" value="Genomic_DNA"/>
</dbReference>
<dbReference type="PRINTS" id="PR00778">
    <property type="entry name" value="HTHARSR"/>
</dbReference>
<dbReference type="AlphaFoldDB" id="C4XMA2"/>
<evidence type="ECO:0000313" key="6">
    <source>
        <dbReference type="Proteomes" id="UP000009071"/>
    </source>
</evidence>
<evidence type="ECO:0000256" key="2">
    <source>
        <dbReference type="ARBA" id="ARBA00023125"/>
    </source>
</evidence>
<dbReference type="Proteomes" id="UP000009071">
    <property type="component" value="Chromosome"/>
</dbReference>
<protein>
    <submittedName>
        <fullName evidence="5">ArsR family transcriptional regulator</fullName>
    </submittedName>
</protein>
<keyword evidence="1" id="KW-0805">Transcription regulation</keyword>
<dbReference type="PANTHER" id="PTHR33154">
    <property type="entry name" value="TRANSCRIPTIONAL REGULATOR, ARSR FAMILY"/>
    <property type="match status" value="1"/>
</dbReference>
<evidence type="ECO:0000313" key="5">
    <source>
        <dbReference type="EMBL" id="BAH77230.1"/>
    </source>
</evidence>
<dbReference type="PANTHER" id="PTHR33154:SF33">
    <property type="entry name" value="TRANSCRIPTIONAL REPRESSOR SDPR"/>
    <property type="match status" value="1"/>
</dbReference>
<dbReference type="GO" id="GO:0003677">
    <property type="term" value="F:DNA binding"/>
    <property type="evidence" value="ECO:0007669"/>
    <property type="project" value="UniProtKB-KW"/>
</dbReference>
<dbReference type="Gene3D" id="1.10.10.10">
    <property type="entry name" value="Winged helix-like DNA-binding domain superfamily/Winged helix DNA-binding domain"/>
    <property type="match status" value="1"/>
</dbReference>
<dbReference type="OrthoDB" id="9800049at2"/>
<gene>
    <name evidence="5" type="ordered locus">DMR_37390</name>
</gene>
<dbReference type="STRING" id="573370.DMR_37390"/>
<dbReference type="Pfam" id="PF01022">
    <property type="entry name" value="HTH_5"/>
    <property type="match status" value="1"/>
</dbReference>
<dbReference type="GO" id="GO:0003700">
    <property type="term" value="F:DNA-binding transcription factor activity"/>
    <property type="evidence" value="ECO:0007669"/>
    <property type="project" value="InterPro"/>
</dbReference>
<keyword evidence="2" id="KW-0238">DNA-binding</keyword>
<dbReference type="NCBIfam" id="NF033788">
    <property type="entry name" value="HTH_metalloreg"/>
    <property type="match status" value="1"/>
</dbReference>
<dbReference type="InterPro" id="IPR051081">
    <property type="entry name" value="HTH_MetalResp_TranReg"/>
</dbReference>
<dbReference type="PROSITE" id="PS50987">
    <property type="entry name" value="HTH_ARSR_2"/>
    <property type="match status" value="1"/>
</dbReference>
<sequence>MPTRKFSSQVKVFKALGHETRLFIVDELSRGERCVCELTKMVGADISTISKHLSQLREAGIIASDKRGMQVYYRLLTPCVLGLFSCVKQVCSHSPGESSDSNAG</sequence>
<dbReference type="InterPro" id="IPR011991">
    <property type="entry name" value="ArsR-like_HTH"/>
</dbReference>
<dbReference type="InterPro" id="IPR001845">
    <property type="entry name" value="HTH_ArsR_DNA-bd_dom"/>
</dbReference>
<dbReference type="CDD" id="cd00090">
    <property type="entry name" value="HTH_ARSR"/>
    <property type="match status" value="1"/>
</dbReference>
<keyword evidence="3" id="KW-0804">Transcription</keyword>
<name>C4XMA2_SOLM1</name>